<evidence type="ECO:0000313" key="1">
    <source>
        <dbReference type="EMBL" id="KAK3942967.1"/>
    </source>
</evidence>
<sequence length="257" mass="29288">MPENVQKANLPRTRPIPLFEISPLLLDLDAEGNEAVRPATEQDDAEQAEKWALSNNTETAALLQRMDKFREELKAAKKKWQSEWGLFDERRLTHRDILSIAFLGTDPVEQTSDSRDILDSNGIPHQITDDEEQTIQFMFRRMEFSGVQPTDDAPEAHEPEKVFEKAIKGKNFQQIQRMIFPLLQTDVGCWVVSRCSAQLIAACTREERSLTEGDAWRVRVFLKNVEANLASRGSEFNVFRKIPGGGNRSSQGRRKSS</sequence>
<protein>
    <submittedName>
        <fullName evidence="1">Uncharacterized protein</fullName>
    </submittedName>
</protein>
<dbReference type="AlphaFoldDB" id="A0AAN6NC02"/>
<organism evidence="1 2">
    <name type="scientific">Diplogelasinospora grovesii</name>
    <dbReference type="NCBI Taxonomy" id="303347"/>
    <lineage>
        <taxon>Eukaryota</taxon>
        <taxon>Fungi</taxon>
        <taxon>Dikarya</taxon>
        <taxon>Ascomycota</taxon>
        <taxon>Pezizomycotina</taxon>
        <taxon>Sordariomycetes</taxon>
        <taxon>Sordariomycetidae</taxon>
        <taxon>Sordariales</taxon>
        <taxon>Diplogelasinosporaceae</taxon>
        <taxon>Diplogelasinospora</taxon>
    </lineage>
</organism>
<evidence type="ECO:0000313" key="2">
    <source>
        <dbReference type="Proteomes" id="UP001303473"/>
    </source>
</evidence>
<accession>A0AAN6NC02</accession>
<keyword evidence="2" id="KW-1185">Reference proteome</keyword>
<dbReference type="Proteomes" id="UP001303473">
    <property type="component" value="Unassembled WGS sequence"/>
</dbReference>
<proteinExistence type="predicted"/>
<gene>
    <name evidence="1" type="ORF">QBC46DRAFT_255028</name>
</gene>
<name>A0AAN6NC02_9PEZI</name>
<dbReference type="EMBL" id="MU853769">
    <property type="protein sequence ID" value="KAK3942967.1"/>
    <property type="molecule type" value="Genomic_DNA"/>
</dbReference>
<reference evidence="2" key="1">
    <citation type="journal article" date="2023" name="Mol. Phylogenet. Evol.">
        <title>Genome-scale phylogeny and comparative genomics of the fungal order Sordariales.</title>
        <authorList>
            <person name="Hensen N."/>
            <person name="Bonometti L."/>
            <person name="Westerberg I."/>
            <person name="Brannstrom I.O."/>
            <person name="Guillou S."/>
            <person name="Cros-Aarteil S."/>
            <person name="Calhoun S."/>
            <person name="Haridas S."/>
            <person name="Kuo A."/>
            <person name="Mondo S."/>
            <person name="Pangilinan J."/>
            <person name="Riley R."/>
            <person name="LaButti K."/>
            <person name="Andreopoulos B."/>
            <person name="Lipzen A."/>
            <person name="Chen C."/>
            <person name="Yan M."/>
            <person name="Daum C."/>
            <person name="Ng V."/>
            <person name="Clum A."/>
            <person name="Steindorff A."/>
            <person name="Ohm R.A."/>
            <person name="Martin F."/>
            <person name="Silar P."/>
            <person name="Natvig D.O."/>
            <person name="Lalanne C."/>
            <person name="Gautier V."/>
            <person name="Ament-Velasquez S.L."/>
            <person name="Kruys A."/>
            <person name="Hutchinson M.I."/>
            <person name="Powell A.J."/>
            <person name="Barry K."/>
            <person name="Miller A.N."/>
            <person name="Grigoriev I.V."/>
            <person name="Debuchy R."/>
            <person name="Gladieux P."/>
            <person name="Hiltunen Thoren M."/>
            <person name="Johannesson H."/>
        </authorList>
    </citation>
    <scope>NUCLEOTIDE SEQUENCE [LARGE SCALE GENOMIC DNA]</scope>
    <source>
        <strain evidence="2">CBS 340.73</strain>
    </source>
</reference>
<comment type="caution">
    <text evidence="1">The sequence shown here is derived from an EMBL/GenBank/DDBJ whole genome shotgun (WGS) entry which is preliminary data.</text>
</comment>